<dbReference type="GO" id="GO:0005829">
    <property type="term" value="C:cytosol"/>
    <property type="evidence" value="ECO:0007669"/>
    <property type="project" value="TreeGrafter"/>
</dbReference>
<evidence type="ECO:0000256" key="1">
    <source>
        <dbReference type="ARBA" id="ARBA00011066"/>
    </source>
</evidence>
<dbReference type="GO" id="GO:0019546">
    <property type="term" value="P:L-arginine deiminase pathway"/>
    <property type="evidence" value="ECO:0007669"/>
    <property type="project" value="TreeGrafter"/>
</dbReference>
<dbReference type="GO" id="GO:0008804">
    <property type="term" value="F:carbamate kinase activity"/>
    <property type="evidence" value="ECO:0007669"/>
    <property type="project" value="UniProtKB-UniRule"/>
</dbReference>
<evidence type="ECO:0000256" key="2">
    <source>
        <dbReference type="ARBA" id="ARBA00022679"/>
    </source>
</evidence>
<dbReference type="Gene3D" id="3.40.1160.10">
    <property type="entry name" value="Acetylglutamate kinase-like"/>
    <property type="match status" value="1"/>
</dbReference>
<dbReference type="PIRSF" id="PIRSF000723">
    <property type="entry name" value="Carbamate_kin"/>
    <property type="match status" value="1"/>
</dbReference>
<evidence type="ECO:0000259" key="6">
    <source>
        <dbReference type="Pfam" id="PF00696"/>
    </source>
</evidence>
<dbReference type="InterPro" id="IPR001048">
    <property type="entry name" value="Asp/Glu/Uridylate_kinase"/>
</dbReference>
<dbReference type="NCBIfam" id="TIGR00746">
    <property type="entry name" value="arcC"/>
    <property type="match status" value="1"/>
</dbReference>
<dbReference type="EMBL" id="DTHB01000008">
    <property type="protein sequence ID" value="HGB13712.1"/>
    <property type="molecule type" value="Genomic_DNA"/>
</dbReference>
<dbReference type="FunFam" id="3.40.1160.10:FF:000007">
    <property type="entry name" value="Carbamate kinase"/>
    <property type="match status" value="1"/>
</dbReference>
<comment type="similarity">
    <text evidence="1 5">Belongs to the carbamate kinase family.</text>
</comment>
<sequence>MIPVNAAYYPRVVIALGGNALILPGERGTLEEQRRHLRQAMAQTADLVTSGFASVITHGNGPMVGHLLLQMECARELVPPMPLFICDADSEGGLGFLIQQSLVNELHRRGKERGVITVVTQVEVSPDDPSFQAPDKPIGPFYSAEEAEKLRIERGWHLLEDAGRGWRRVVPSPRPLTIIEQAIISYLLEGGFIVIAAGGGGVPVVRLPNGDLVGVEAVIDKDRASAVLAREISADLLIFLTAVEYVYLNYGKPGQRPLARLTCAEARHYLQEGHFAPGSMAPKIESAVDFLSQDGKRVLITQPESLAQALQGLSGTHIFP</sequence>
<dbReference type="CDD" id="cd04235">
    <property type="entry name" value="AAK_CK"/>
    <property type="match status" value="1"/>
</dbReference>
<evidence type="ECO:0000313" key="7">
    <source>
        <dbReference type="EMBL" id="HGB13712.1"/>
    </source>
</evidence>
<proteinExistence type="inferred from homology"/>
<protein>
    <recommendedName>
        <fullName evidence="4 5">Carbamate kinase</fullName>
    </recommendedName>
</protein>
<dbReference type="InterPro" id="IPR036393">
    <property type="entry name" value="AceGlu_kinase-like_sf"/>
</dbReference>
<comment type="caution">
    <text evidence="7">The sequence shown here is derived from an EMBL/GenBank/DDBJ whole genome shotgun (WGS) entry which is preliminary data.</text>
</comment>
<evidence type="ECO:0000256" key="5">
    <source>
        <dbReference type="PIRNR" id="PIRNR000723"/>
    </source>
</evidence>
<evidence type="ECO:0000256" key="4">
    <source>
        <dbReference type="NCBIfam" id="TIGR00746"/>
    </source>
</evidence>
<keyword evidence="2 5" id="KW-0808">Transferase</keyword>
<dbReference type="PANTHER" id="PTHR30409:SF1">
    <property type="entry name" value="CARBAMATE KINASE-RELATED"/>
    <property type="match status" value="1"/>
</dbReference>
<dbReference type="Pfam" id="PF00696">
    <property type="entry name" value="AA_kinase"/>
    <property type="match status" value="1"/>
</dbReference>
<dbReference type="PANTHER" id="PTHR30409">
    <property type="entry name" value="CARBAMATE KINASE"/>
    <property type="match status" value="1"/>
</dbReference>
<dbReference type="NCBIfam" id="NF009007">
    <property type="entry name" value="PRK12352.1"/>
    <property type="match status" value="1"/>
</dbReference>
<dbReference type="AlphaFoldDB" id="A0A7C3WL21"/>
<evidence type="ECO:0000256" key="3">
    <source>
        <dbReference type="ARBA" id="ARBA00022777"/>
    </source>
</evidence>
<dbReference type="PRINTS" id="PR01469">
    <property type="entry name" value="CARBMTKINASE"/>
</dbReference>
<organism evidence="7">
    <name type="scientific">Desulfobacca acetoxidans</name>
    <dbReference type="NCBI Taxonomy" id="60893"/>
    <lineage>
        <taxon>Bacteria</taxon>
        <taxon>Pseudomonadati</taxon>
        <taxon>Thermodesulfobacteriota</taxon>
        <taxon>Desulfobaccia</taxon>
        <taxon>Desulfobaccales</taxon>
        <taxon>Desulfobaccaceae</taxon>
        <taxon>Desulfobacca</taxon>
    </lineage>
</organism>
<accession>A0A7C3WL21</accession>
<feature type="domain" description="Aspartate/glutamate/uridylate kinase" evidence="6">
    <location>
        <begin position="11"/>
        <end position="301"/>
    </location>
</feature>
<gene>
    <name evidence="7" type="primary">arcC</name>
    <name evidence="7" type="ORF">ENV62_00495</name>
</gene>
<dbReference type="InterPro" id="IPR003964">
    <property type="entry name" value="Carb_kinase"/>
</dbReference>
<keyword evidence="3 5" id="KW-0418">Kinase</keyword>
<dbReference type="SUPFAM" id="SSF53633">
    <property type="entry name" value="Carbamate kinase-like"/>
    <property type="match status" value="1"/>
</dbReference>
<reference evidence="7" key="1">
    <citation type="journal article" date="2020" name="mSystems">
        <title>Genome- and Community-Level Interaction Insights into Carbon Utilization and Element Cycling Functions of Hydrothermarchaeota in Hydrothermal Sediment.</title>
        <authorList>
            <person name="Zhou Z."/>
            <person name="Liu Y."/>
            <person name="Xu W."/>
            <person name="Pan J."/>
            <person name="Luo Z.H."/>
            <person name="Li M."/>
        </authorList>
    </citation>
    <scope>NUCLEOTIDE SEQUENCE [LARGE SCALE GENOMIC DNA]</scope>
    <source>
        <strain evidence="7">SpSt-776</strain>
    </source>
</reference>
<name>A0A7C3WL21_9BACT</name>